<name>A0A183GW56_HELPZ</name>
<dbReference type="Proteomes" id="UP000050761">
    <property type="component" value="Unassembled WGS sequence"/>
</dbReference>
<feature type="region of interest" description="Disordered" evidence="1">
    <location>
        <begin position="1"/>
        <end position="57"/>
    </location>
</feature>
<dbReference type="WBParaSite" id="HPBE_0002692601-mRNA-1">
    <property type="protein sequence ID" value="HPBE_0002692601-mRNA-1"/>
    <property type="gene ID" value="HPBE_0002692601"/>
</dbReference>
<proteinExistence type="predicted"/>
<accession>A0A183GW56</accession>
<evidence type="ECO:0000256" key="1">
    <source>
        <dbReference type="SAM" id="MobiDB-lite"/>
    </source>
</evidence>
<dbReference type="AlphaFoldDB" id="A0A183GW56"/>
<sequence>LTYNPDGAPAYKSMSTASNPSYRPGSEENSRGSTQASMIHPLPPLPSVEKLNKENNGLPKSDIEVEKICPNIAQEVICGADIQFQKEFFWLITVGYGS</sequence>
<evidence type="ECO:0000313" key="2">
    <source>
        <dbReference type="Proteomes" id="UP000050761"/>
    </source>
</evidence>
<evidence type="ECO:0000313" key="3">
    <source>
        <dbReference type="WBParaSite" id="HPBE_0002692601-mRNA-1"/>
    </source>
</evidence>
<keyword evidence="2" id="KW-1185">Reference proteome</keyword>
<protein>
    <submittedName>
        <fullName evidence="3">Lymphoid enhancer-binding factor 1</fullName>
    </submittedName>
</protein>
<reference evidence="3" key="1">
    <citation type="submission" date="2019-09" db="UniProtKB">
        <authorList>
            <consortium name="WormBaseParasite"/>
        </authorList>
    </citation>
    <scope>IDENTIFICATION</scope>
</reference>
<organism evidence="2 3">
    <name type="scientific">Heligmosomoides polygyrus</name>
    <name type="common">Parasitic roundworm</name>
    <dbReference type="NCBI Taxonomy" id="6339"/>
    <lineage>
        <taxon>Eukaryota</taxon>
        <taxon>Metazoa</taxon>
        <taxon>Ecdysozoa</taxon>
        <taxon>Nematoda</taxon>
        <taxon>Chromadorea</taxon>
        <taxon>Rhabditida</taxon>
        <taxon>Rhabditina</taxon>
        <taxon>Rhabditomorpha</taxon>
        <taxon>Strongyloidea</taxon>
        <taxon>Heligmosomidae</taxon>
        <taxon>Heligmosomoides</taxon>
    </lineage>
</organism>